<dbReference type="Proteomes" id="UP001199106">
    <property type="component" value="Unassembled WGS sequence"/>
</dbReference>
<protein>
    <submittedName>
        <fullName evidence="1">Uncharacterized protein</fullName>
    </submittedName>
</protein>
<organism evidence="1 2">
    <name type="scientific">Alternaria panax</name>
    <dbReference type="NCBI Taxonomy" id="48097"/>
    <lineage>
        <taxon>Eukaryota</taxon>
        <taxon>Fungi</taxon>
        <taxon>Dikarya</taxon>
        <taxon>Ascomycota</taxon>
        <taxon>Pezizomycotina</taxon>
        <taxon>Dothideomycetes</taxon>
        <taxon>Pleosporomycetidae</taxon>
        <taxon>Pleosporales</taxon>
        <taxon>Pleosporineae</taxon>
        <taxon>Pleosporaceae</taxon>
        <taxon>Alternaria</taxon>
        <taxon>Alternaria sect. Panax</taxon>
    </lineage>
</organism>
<sequence length="140" mass="15783">MANENLSRPFLIEFNGQFVVNPRPTDDMAFEGRIPASTGDRRDAAVFKLENGFLLKADSGPMPLHFGRFRIEPLALMPMPVYWIPQRDMVQQCAYIGEESSPETFQSSGFHMGVLPGQENLVRAMPPGLFPGSEMKLHWQ</sequence>
<proteinExistence type="predicted"/>
<comment type="caution">
    <text evidence="1">The sequence shown here is derived from an EMBL/GenBank/DDBJ whole genome shotgun (WGS) entry which is preliminary data.</text>
</comment>
<reference evidence="1" key="1">
    <citation type="submission" date="2021-07" db="EMBL/GenBank/DDBJ databases">
        <title>Genome Resource of American Ginseng Black Spot Pathogen Alternaria panax.</title>
        <authorList>
            <person name="Qiu C."/>
            <person name="Wang W."/>
            <person name="Liu Z."/>
        </authorList>
    </citation>
    <scope>NUCLEOTIDE SEQUENCE</scope>
    <source>
        <strain evidence="1">BNCC115425</strain>
    </source>
</reference>
<evidence type="ECO:0000313" key="1">
    <source>
        <dbReference type="EMBL" id="KAG9193000.1"/>
    </source>
</evidence>
<dbReference type="EMBL" id="JAANER010000003">
    <property type="protein sequence ID" value="KAG9193000.1"/>
    <property type="molecule type" value="Genomic_DNA"/>
</dbReference>
<dbReference type="AlphaFoldDB" id="A0AAD4NTM5"/>
<keyword evidence="2" id="KW-1185">Reference proteome</keyword>
<accession>A0AAD4NTM5</accession>
<gene>
    <name evidence="1" type="ORF">G6011_11734</name>
</gene>
<evidence type="ECO:0000313" key="2">
    <source>
        <dbReference type="Proteomes" id="UP001199106"/>
    </source>
</evidence>
<name>A0AAD4NTM5_9PLEO</name>